<evidence type="ECO:0000256" key="2">
    <source>
        <dbReference type="SAM" id="SignalP"/>
    </source>
</evidence>
<organism evidence="4 5">
    <name type="scientific">Fusarium kuroshium</name>
    <dbReference type="NCBI Taxonomy" id="2010991"/>
    <lineage>
        <taxon>Eukaryota</taxon>
        <taxon>Fungi</taxon>
        <taxon>Dikarya</taxon>
        <taxon>Ascomycota</taxon>
        <taxon>Pezizomycotina</taxon>
        <taxon>Sordariomycetes</taxon>
        <taxon>Hypocreomycetidae</taxon>
        <taxon>Hypocreales</taxon>
        <taxon>Nectriaceae</taxon>
        <taxon>Fusarium</taxon>
        <taxon>Fusarium solani species complex</taxon>
    </lineage>
</organism>
<dbReference type="PANTHER" id="PTHR36453">
    <property type="entry name" value="SECRETED PROTEIN-RELATED"/>
    <property type="match status" value="1"/>
</dbReference>
<dbReference type="STRING" id="2010991.A0A3M2RNX7"/>
<reference evidence="4 5" key="1">
    <citation type="submission" date="2017-06" db="EMBL/GenBank/DDBJ databases">
        <title>Comparative genomic analysis of Ambrosia Fusariam Clade fungi.</title>
        <authorList>
            <person name="Stajich J.E."/>
            <person name="Carrillo J."/>
            <person name="Kijimoto T."/>
            <person name="Eskalen A."/>
            <person name="O'Donnell K."/>
            <person name="Kasson M."/>
        </authorList>
    </citation>
    <scope>NUCLEOTIDE SEQUENCE [LARGE SCALE GENOMIC DNA]</scope>
    <source>
        <strain evidence="4">UCR3666</strain>
    </source>
</reference>
<dbReference type="InterPro" id="IPR010730">
    <property type="entry name" value="HET"/>
</dbReference>
<evidence type="ECO:0000256" key="1">
    <source>
        <dbReference type="SAM" id="MobiDB-lite"/>
    </source>
</evidence>
<evidence type="ECO:0000313" key="4">
    <source>
        <dbReference type="EMBL" id="RMJ07018.1"/>
    </source>
</evidence>
<dbReference type="PANTHER" id="PTHR36453:SF2">
    <property type="entry name" value="APPLE DOMAIN-CONTAINING PROTEIN"/>
    <property type="match status" value="1"/>
</dbReference>
<accession>A0A3M2RNX7</accession>
<dbReference type="EMBL" id="NKUJ01000370">
    <property type="protein sequence ID" value="RMJ07018.1"/>
    <property type="molecule type" value="Genomic_DNA"/>
</dbReference>
<feature type="chain" id="PRO_5018028389" description="Heterokaryon incompatibility domain-containing protein" evidence="2">
    <location>
        <begin position="21"/>
        <end position="1410"/>
    </location>
</feature>
<protein>
    <recommendedName>
        <fullName evidence="3">Heterokaryon incompatibility domain-containing protein</fullName>
    </recommendedName>
</protein>
<keyword evidence="5" id="KW-1185">Reference proteome</keyword>
<feature type="domain" description="Heterokaryon incompatibility" evidence="3">
    <location>
        <begin position="873"/>
        <end position="1027"/>
    </location>
</feature>
<evidence type="ECO:0000313" key="5">
    <source>
        <dbReference type="Proteomes" id="UP000277212"/>
    </source>
</evidence>
<dbReference type="Proteomes" id="UP000277212">
    <property type="component" value="Unassembled WGS sequence"/>
</dbReference>
<dbReference type="InterPro" id="IPR011050">
    <property type="entry name" value="Pectin_lyase_fold/virulence"/>
</dbReference>
<dbReference type="InterPro" id="IPR012334">
    <property type="entry name" value="Pectin_lyas_fold"/>
</dbReference>
<feature type="signal peptide" evidence="2">
    <location>
        <begin position="1"/>
        <end position="20"/>
    </location>
</feature>
<evidence type="ECO:0000259" key="3">
    <source>
        <dbReference type="Pfam" id="PF06985"/>
    </source>
</evidence>
<dbReference type="OrthoDB" id="10025010at2759"/>
<dbReference type="Pfam" id="PF06985">
    <property type="entry name" value="HET"/>
    <property type="match status" value="1"/>
</dbReference>
<feature type="region of interest" description="Disordered" evidence="1">
    <location>
        <begin position="1270"/>
        <end position="1295"/>
    </location>
</feature>
<comment type="caution">
    <text evidence="4">The sequence shown here is derived from an EMBL/GenBank/DDBJ whole genome shotgun (WGS) entry which is preliminary data.</text>
</comment>
<keyword evidence="2" id="KW-0732">Signal</keyword>
<name>A0A3M2RNX7_9HYPO</name>
<proteinExistence type="predicted"/>
<dbReference type="SUPFAM" id="SSF51126">
    <property type="entry name" value="Pectin lyase-like"/>
    <property type="match status" value="1"/>
</dbReference>
<gene>
    <name evidence="4" type="ORF">CDV36_013383</name>
</gene>
<sequence length="1410" mass="159210">MLNPITVFFLLSLLFSKATADFFVSPSGNDAFRGTEHRPFRSLERAQVAVRNVNKKMKSDITVFIAPGTYYLDKSLEFSEADSGYNGHRVIWQAQDMERGANISGGLEIKKWKVHDRSKQIYVAQVPRGIESRHLFANQKHALVARKQLERSWLQDNTKGFWIVDEQAEFILDMDGLEKAEIRGIGAFTDRYSPIEGSGKNKTLVMKQPAFANNVIGYDTLIRPDSDHGFFIQNALALLDEENEFFLDSTAGKLYYKPPQGTAIGSMYMVLGKLEQLLILSGTYDAPVKDLTFKGLNYMHTTWNLPSSNVGFVDQQTGAFIGENTTYPEFEATRASWTQIPGSVQASAVQNILFQNGSMTAIMGGFGIGNDANAHASGIGLGASGVEISGMFFTETGANAITIGGVQADAHHPSDKRMINKDNRVRENIFTDIAKTYTSTISILVTYTEATQVLHNDISRVPYSGVCYGYGWGSNDEGGSDEYERRGLYKYQPRYTTPTIMKGGYIAKNLVHKYGQLHSDLGGIYTLSKSPNTTITGNWVLDSPKGSAIYHDEGSRDYVVSYSVFETKDFWLGRNERELYTTGNLTLHHIATNWTSVDGTNEWGDKIYKTTQFKSYSELSPAYKKVVLEAGIPQDQRSYRPRNSQSYYTTRPSSLLRCYVIEELTMYPAHFSSGLQRGDWTGYPDFGGCLYLAFEAYERNRCYGGLRVELPLLLKHVRTCVDCRIIRRSIEHVAPQLLHEGRRESCFLSITGGYEHENDWNGVLSVEIFENETDDHGTKFQLLRRSTIEPLFENNYDYSGNRSNRFGQSLHVVEHSSSQAAFDRAAQWLAHCVENDKACEPPDDSFMPIHLINVGSGSQSPFLFKTSGTRKPYACLSYCWGPSSDAILKTTTSNLEDHYQEIPEPAMPEGIRDAIKVCRGLQILFLWVDSLCLVQDDAKAWLEGAAQMSQIYLNSHLTIAALEPGTCQVPFLGPQRFGNRNWQQLVKSLPTDGETDPGPDLLVRFESDTRPENTQCSLDKRAWCLQESMLPNRRLCFNGDEMTWECLCRQLCECGHTIRQPRTIRHVENGAALKLDRLKAAPILSPPRPHTFSWDYGSEYSATQGDIHEMRRTWRRLIEAYSRRQMTRRDDKLRAIAGLGQILAERFRHDGFTKDNDEYLAGLWKHEIHLDLSWVVTSLPGETENILKGPNGEELCWNVPTWSWASTPGHIHYESETARTSWTHKPRATDTCKLVEVYCERENVQDEMSAVIQGRLVLRGALVPVGLSAELESTQASDESDDTDETSTTMDRELDDRVALVRTRNQKTNPVLLDHPRHRAELRGVASDESFAQVGGELYCFRIFSWVAETRKVRDGKELFMGPETWFLVLKRSQRVAGAMERIGIGSHETMDLELCPIFEEFEEATISIV</sequence>
<dbReference type="Gene3D" id="2.160.20.10">
    <property type="entry name" value="Single-stranded right-handed beta-helix, Pectin lyase-like"/>
    <property type="match status" value="2"/>
</dbReference>